<dbReference type="InterPro" id="IPR047682">
    <property type="entry name" value="SepH-like"/>
</dbReference>
<gene>
    <name evidence="2" type="ORF">UFOPK3401_00262</name>
</gene>
<protein>
    <submittedName>
        <fullName evidence="2">Unannotated protein</fullName>
    </submittedName>
</protein>
<evidence type="ECO:0000313" key="2">
    <source>
        <dbReference type="EMBL" id="CAB4861320.1"/>
    </source>
</evidence>
<evidence type="ECO:0000259" key="1">
    <source>
        <dbReference type="Pfam" id="PF11268"/>
    </source>
</evidence>
<organism evidence="2">
    <name type="scientific">freshwater metagenome</name>
    <dbReference type="NCBI Taxonomy" id="449393"/>
    <lineage>
        <taxon>unclassified sequences</taxon>
        <taxon>metagenomes</taxon>
        <taxon>ecological metagenomes</taxon>
    </lineage>
</organism>
<name>A0A6J7CU95_9ZZZZ</name>
<reference evidence="2" key="1">
    <citation type="submission" date="2020-05" db="EMBL/GenBank/DDBJ databases">
        <authorList>
            <person name="Chiriac C."/>
            <person name="Salcher M."/>
            <person name="Ghai R."/>
            <person name="Kavagutti S V."/>
        </authorList>
    </citation>
    <scope>NUCLEOTIDE SEQUENCE</scope>
</reference>
<dbReference type="EMBL" id="CAFBLM010000006">
    <property type="protein sequence ID" value="CAB4861320.1"/>
    <property type="molecule type" value="Genomic_DNA"/>
</dbReference>
<accession>A0A6J7CU95</accession>
<proteinExistence type="predicted"/>
<dbReference type="AlphaFoldDB" id="A0A6J7CU95"/>
<dbReference type="NCBIfam" id="NF040712">
    <property type="entry name" value="SepH"/>
    <property type="match status" value="1"/>
</dbReference>
<feature type="domain" description="DUF3071" evidence="1">
    <location>
        <begin position="1"/>
        <end position="112"/>
    </location>
</feature>
<dbReference type="Pfam" id="PF11268">
    <property type="entry name" value="DUF3071"/>
    <property type="match status" value="1"/>
</dbReference>
<dbReference type="InterPro" id="IPR021421">
    <property type="entry name" value="DUF3071"/>
</dbReference>
<sequence length="235" mass="26290">MRPRDIQARIRAGASVDDVIVESGLDRERVERFAAPMLAEREHIIYLALETELRRDFANDISLSQAVADRLTPLGVERSSVNWQGWRREDGRWIIEANFVLGREQRSGHWAFDPKTSSLIADDDEGTWLIDPDAAEPASQDRGRPLLATVRPINAAPADRDVVQLIDVTQEPVLVVEPAVQPGEPFNDGDFIDDEVQLELIDEPAPTLPPSIKRKGRASVPSWDDIVFGTQRPSE</sequence>